<keyword evidence="3 5" id="KW-1133">Transmembrane helix</keyword>
<evidence type="ECO:0000256" key="4">
    <source>
        <dbReference type="ARBA" id="ARBA00023136"/>
    </source>
</evidence>
<keyword evidence="4 5" id="KW-0472">Membrane</keyword>
<gene>
    <name evidence="6" type="ORF">LSTR_LSTR000079</name>
</gene>
<evidence type="ECO:0000256" key="3">
    <source>
        <dbReference type="ARBA" id="ARBA00022989"/>
    </source>
</evidence>
<sequence>MEVQMFGYLLKHPGHDHGSEDHDHDHDHPKGSTLVPKLITMLILGGLSFFCSTFPLLVKLNQKRKTYKSEEERIRAKNIEERIVSLLMSFAGGVLFCTIFIHVLPEVEEIFEKHLKTIDIHELEILPQLLMCAGFFMMYIIEEVTHYTMHNCGCNGGGDKHTHNSTPNLKARDDYYRPSSDSKIVQEIMDKLDENATNLTFDQRQKIIDSVRRAIHVNAVEYKTKEVDQLAVTIPVRESDVNSSDVCHSHSQGHHDHSHLPLTGSSAMRSFLFALALSIHELFEGLSIGLQDTTSAVWYMVIGVGAHKLVLAFCMGVEMVAGEVKLSLYIAYSLMFAAVSPIGIACGITLSTGEGITAAVFQGLACGTLVYVLFFEILQRKSHVSGLISCIFVICGFLIMFGLHFIELE</sequence>
<feature type="transmembrane region" description="Helical" evidence="5">
    <location>
        <begin position="386"/>
        <end position="406"/>
    </location>
</feature>
<dbReference type="PANTHER" id="PTHR11040">
    <property type="entry name" value="ZINC/IRON TRANSPORTER"/>
    <property type="match status" value="1"/>
</dbReference>
<reference evidence="6 7" key="1">
    <citation type="journal article" date="2017" name="Gigascience">
        <title>Genome sequence of the small brown planthopper, Laodelphax striatellus.</title>
        <authorList>
            <person name="Zhu J."/>
            <person name="Jiang F."/>
            <person name="Wang X."/>
            <person name="Yang P."/>
            <person name="Bao Y."/>
            <person name="Zhao W."/>
            <person name="Wang W."/>
            <person name="Lu H."/>
            <person name="Wang Q."/>
            <person name="Cui N."/>
            <person name="Li J."/>
            <person name="Chen X."/>
            <person name="Luo L."/>
            <person name="Yu J."/>
            <person name="Kang L."/>
            <person name="Cui F."/>
        </authorList>
    </citation>
    <scope>NUCLEOTIDE SEQUENCE [LARGE SCALE GENOMIC DNA]</scope>
    <source>
        <strain evidence="6">Lst14</strain>
    </source>
</reference>
<evidence type="ECO:0000256" key="5">
    <source>
        <dbReference type="SAM" id="Phobius"/>
    </source>
</evidence>
<dbReference type="GO" id="GO:0005385">
    <property type="term" value="F:zinc ion transmembrane transporter activity"/>
    <property type="evidence" value="ECO:0007669"/>
    <property type="project" value="TreeGrafter"/>
</dbReference>
<evidence type="ECO:0000313" key="6">
    <source>
        <dbReference type="EMBL" id="RZF41365.1"/>
    </source>
</evidence>
<feature type="transmembrane region" description="Helical" evidence="5">
    <location>
        <begin position="83"/>
        <end position="105"/>
    </location>
</feature>
<accession>A0A482X629</accession>
<dbReference type="AlphaFoldDB" id="A0A482X629"/>
<keyword evidence="7" id="KW-1185">Reference proteome</keyword>
<evidence type="ECO:0000313" key="7">
    <source>
        <dbReference type="Proteomes" id="UP000291343"/>
    </source>
</evidence>
<dbReference type="Proteomes" id="UP000291343">
    <property type="component" value="Unassembled WGS sequence"/>
</dbReference>
<feature type="transmembrane region" description="Helical" evidence="5">
    <location>
        <begin position="125"/>
        <end position="141"/>
    </location>
</feature>
<comment type="caution">
    <text evidence="6">The sequence shown here is derived from an EMBL/GenBank/DDBJ whole genome shotgun (WGS) entry which is preliminary data.</text>
</comment>
<dbReference type="EMBL" id="QKKF02016774">
    <property type="protein sequence ID" value="RZF41365.1"/>
    <property type="molecule type" value="Genomic_DNA"/>
</dbReference>
<dbReference type="GO" id="GO:0005886">
    <property type="term" value="C:plasma membrane"/>
    <property type="evidence" value="ECO:0007669"/>
    <property type="project" value="TreeGrafter"/>
</dbReference>
<keyword evidence="2 5" id="KW-0812">Transmembrane</keyword>
<feature type="transmembrane region" description="Helical" evidence="5">
    <location>
        <begin position="38"/>
        <end position="58"/>
    </location>
</feature>
<feature type="transmembrane region" description="Helical" evidence="5">
    <location>
        <begin position="356"/>
        <end position="374"/>
    </location>
</feature>
<feature type="transmembrane region" description="Helical" evidence="5">
    <location>
        <begin position="271"/>
        <end position="290"/>
    </location>
</feature>
<dbReference type="Pfam" id="PF02535">
    <property type="entry name" value="Zip"/>
    <property type="match status" value="1"/>
</dbReference>
<feature type="transmembrane region" description="Helical" evidence="5">
    <location>
        <begin position="296"/>
        <end position="317"/>
    </location>
</feature>
<evidence type="ECO:0000256" key="1">
    <source>
        <dbReference type="ARBA" id="ARBA00004141"/>
    </source>
</evidence>
<dbReference type="InterPro" id="IPR003689">
    <property type="entry name" value="ZIP"/>
</dbReference>
<protein>
    <submittedName>
        <fullName evidence="6">Uncharacterized protein</fullName>
    </submittedName>
</protein>
<comment type="subcellular location">
    <subcellularLocation>
        <location evidence="1">Membrane</location>
        <topology evidence="1">Multi-pass membrane protein</topology>
    </subcellularLocation>
</comment>
<evidence type="ECO:0000256" key="2">
    <source>
        <dbReference type="ARBA" id="ARBA00022692"/>
    </source>
</evidence>
<organism evidence="6 7">
    <name type="scientific">Laodelphax striatellus</name>
    <name type="common">Small brown planthopper</name>
    <name type="synonym">Delphax striatella</name>
    <dbReference type="NCBI Taxonomy" id="195883"/>
    <lineage>
        <taxon>Eukaryota</taxon>
        <taxon>Metazoa</taxon>
        <taxon>Ecdysozoa</taxon>
        <taxon>Arthropoda</taxon>
        <taxon>Hexapoda</taxon>
        <taxon>Insecta</taxon>
        <taxon>Pterygota</taxon>
        <taxon>Neoptera</taxon>
        <taxon>Paraneoptera</taxon>
        <taxon>Hemiptera</taxon>
        <taxon>Auchenorrhyncha</taxon>
        <taxon>Fulgoroidea</taxon>
        <taxon>Delphacidae</taxon>
        <taxon>Criomorphinae</taxon>
        <taxon>Laodelphax</taxon>
    </lineage>
</organism>
<dbReference type="STRING" id="195883.A0A482X629"/>
<dbReference type="InParanoid" id="A0A482X629"/>
<proteinExistence type="predicted"/>
<name>A0A482X629_LAOST</name>
<dbReference type="OrthoDB" id="448280at2759"/>
<dbReference type="PANTHER" id="PTHR11040:SF203">
    <property type="entry name" value="FI18611P1-RELATED"/>
    <property type="match status" value="1"/>
</dbReference>
<feature type="transmembrane region" description="Helical" evidence="5">
    <location>
        <begin position="329"/>
        <end position="350"/>
    </location>
</feature>